<evidence type="ECO:0000313" key="2">
    <source>
        <dbReference type="Proteomes" id="UP001610444"/>
    </source>
</evidence>
<dbReference type="GeneID" id="98154592"/>
<sequence>MAKSIEYLPQDPRVAVWTELQTARTNGSNSDYWTELFQPLVHAVGHKETVWARVPDNPDVVLLATLWWTTSELRSFEASPSAQLYYKTLQREQITRVSTREIIYGFAH</sequence>
<proteinExistence type="predicted"/>
<evidence type="ECO:0000313" key="1">
    <source>
        <dbReference type="EMBL" id="KAL2854581.1"/>
    </source>
</evidence>
<evidence type="ECO:0008006" key="3">
    <source>
        <dbReference type="Google" id="ProtNLM"/>
    </source>
</evidence>
<keyword evidence="2" id="KW-1185">Reference proteome</keyword>
<dbReference type="RefSeq" id="XP_070901445.1">
    <property type="nucleotide sequence ID" value="XM_071039428.1"/>
</dbReference>
<protein>
    <recommendedName>
        <fullName evidence="3">ABM domain-containing protein</fullName>
    </recommendedName>
</protein>
<gene>
    <name evidence="1" type="ORF">BJX68DRAFT_232042</name>
</gene>
<comment type="caution">
    <text evidence="1">The sequence shown here is derived from an EMBL/GenBank/DDBJ whole genome shotgun (WGS) entry which is preliminary data.</text>
</comment>
<dbReference type="EMBL" id="JBFXLR010000011">
    <property type="protein sequence ID" value="KAL2854581.1"/>
    <property type="molecule type" value="Genomic_DNA"/>
</dbReference>
<name>A0ABR4KQP2_9EURO</name>
<organism evidence="1 2">
    <name type="scientific">Aspergillus pseudodeflectus</name>
    <dbReference type="NCBI Taxonomy" id="176178"/>
    <lineage>
        <taxon>Eukaryota</taxon>
        <taxon>Fungi</taxon>
        <taxon>Dikarya</taxon>
        <taxon>Ascomycota</taxon>
        <taxon>Pezizomycotina</taxon>
        <taxon>Eurotiomycetes</taxon>
        <taxon>Eurotiomycetidae</taxon>
        <taxon>Eurotiales</taxon>
        <taxon>Aspergillaceae</taxon>
        <taxon>Aspergillus</taxon>
        <taxon>Aspergillus subgen. Nidulantes</taxon>
    </lineage>
</organism>
<reference evidence="1 2" key="1">
    <citation type="submission" date="2024-07" db="EMBL/GenBank/DDBJ databases">
        <title>Section-level genome sequencing and comparative genomics of Aspergillus sections Usti and Cavernicolus.</title>
        <authorList>
            <consortium name="Lawrence Berkeley National Laboratory"/>
            <person name="Nybo J.L."/>
            <person name="Vesth T.C."/>
            <person name="Theobald S."/>
            <person name="Frisvad J.C."/>
            <person name="Larsen T.O."/>
            <person name="Kjaerboelling I."/>
            <person name="Rothschild-Mancinelli K."/>
            <person name="Lyhne E.K."/>
            <person name="Kogle M.E."/>
            <person name="Barry K."/>
            <person name="Clum A."/>
            <person name="Na H."/>
            <person name="Ledsgaard L."/>
            <person name="Lin J."/>
            <person name="Lipzen A."/>
            <person name="Kuo A."/>
            <person name="Riley R."/>
            <person name="Mondo S."/>
            <person name="LaButti K."/>
            <person name="Haridas S."/>
            <person name="Pangalinan J."/>
            <person name="Salamov A.A."/>
            <person name="Simmons B.A."/>
            <person name="Magnuson J.K."/>
            <person name="Chen J."/>
            <person name="Drula E."/>
            <person name="Henrissat B."/>
            <person name="Wiebenga A."/>
            <person name="Lubbers R.J."/>
            <person name="Gomes A.C."/>
            <person name="Macurrencykelacurrency M.R."/>
            <person name="Stajich J."/>
            <person name="Grigoriev I.V."/>
            <person name="Mortensen U.H."/>
            <person name="De vries R.P."/>
            <person name="Baker S.E."/>
            <person name="Andersen M.R."/>
        </authorList>
    </citation>
    <scope>NUCLEOTIDE SEQUENCE [LARGE SCALE GENOMIC DNA]</scope>
    <source>
        <strain evidence="1 2">CBS 756.74</strain>
    </source>
</reference>
<dbReference type="Proteomes" id="UP001610444">
    <property type="component" value="Unassembled WGS sequence"/>
</dbReference>
<accession>A0ABR4KQP2</accession>